<accession>A0A9D2LKI2</accession>
<evidence type="ECO:0000313" key="2">
    <source>
        <dbReference type="Proteomes" id="UP000823824"/>
    </source>
</evidence>
<dbReference type="Proteomes" id="UP000823824">
    <property type="component" value="Unassembled WGS sequence"/>
</dbReference>
<reference evidence="1" key="1">
    <citation type="journal article" date="2021" name="PeerJ">
        <title>Extensive microbial diversity within the chicken gut microbiome revealed by metagenomics and culture.</title>
        <authorList>
            <person name="Gilroy R."/>
            <person name="Ravi A."/>
            <person name="Getino M."/>
            <person name="Pursley I."/>
            <person name="Horton D.L."/>
            <person name="Alikhan N.F."/>
            <person name="Baker D."/>
            <person name="Gharbi K."/>
            <person name="Hall N."/>
            <person name="Watson M."/>
            <person name="Adriaenssens E.M."/>
            <person name="Foster-Nyarko E."/>
            <person name="Jarju S."/>
            <person name="Secka A."/>
            <person name="Antonio M."/>
            <person name="Oren A."/>
            <person name="Chaudhuri R.R."/>
            <person name="La Ragione R."/>
            <person name="Hildebrand F."/>
            <person name="Pallen M.J."/>
        </authorList>
    </citation>
    <scope>NUCLEOTIDE SEQUENCE</scope>
    <source>
        <strain evidence="1">ChiBcec18-1249</strain>
    </source>
</reference>
<organism evidence="1 2">
    <name type="scientific">Candidatus Oscillibacter excrementigallinarum</name>
    <dbReference type="NCBI Taxonomy" id="2838716"/>
    <lineage>
        <taxon>Bacteria</taxon>
        <taxon>Bacillati</taxon>
        <taxon>Bacillota</taxon>
        <taxon>Clostridia</taxon>
        <taxon>Eubacteriales</taxon>
        <taxon>Oscillospiraceae</taxon>
        <taxon>Oscillibacter</taxon>
    </lineage>
</organism>
<gene>
    <name evidence="1" type="ORF">H9787_11685</name>
</gene>
<protein>
    <submittedName>
        <fullName evidence="1">Uncharacterized protein</fullName>
    </submittedName>
</protein>
<reference evidence="1" key="2">
    <citation type="submission" date="2021-04" db="EMBL/GenBank/DDBJ databases">
        <authorList>
            <person name="Gilroy R."/>
        </authorList>
    </citation>
    <scope>NUCLEOTIDE SEQUENCE</scope>
    <source>
        <strain evidence="1">ChiBcec18-1249</strain>
    </source>
</reference>
<name>A0A9D2LKI2_9FIRM</name>
<dbReference type="EMBL" id="DWZJ01000106">
    <property type="protein sequence ID" value="HJB14354.1"/>
    <property type="molecule type" value="Genomic_DNA"/>
</dbReference>
<comment type="caution">
    <text evidence="1">The sequence shown here is derived from an EMBL/GenBank/DDBJ whole genome shotgun (WGS) entry which is preliminary data.</text>
</comment>
<evidence type="ECO:0000313" key="1">
    <source>
        <dbReference type="EMBL" id="HJB14354.1"/>
    </source>
</evidence>
<proteinExistence type="predicted"/>
<dbReference type="AlphaFoldDB" id="A0A9D2LKI2"/>
<sequence>MSEQAFERKKDFVNHALSRCVAAMYPNVCRVAYHIRDTDEGLRETAMIHLAGGYSRRVDVTGLDLPATLDAVLAVFREAA</sequence>